<feature type="transmembrane region" description="Helical" evidence="6">
    <location>
        <begin position="746"/>
        <end position="768"/>
    </location>
</feature>
<keyword evidence="3 6" id="KW-0812">Transmembrane</keyword>
<comment type="caution">
    <text evidence="8">The sequence shown here is derived from an EMBL/GenBank/DDBJ whole genome shotgun (WGS) entry which is preliminary data.</text>
</comment>
<feature type="transmembrane region" description="Helical" evidence="6">
    <location>
        <begin position="349"/>
        <end position="373"/>
    </location>
</feature>
<comment type="subcellular location">
    <subcellularLocation>
        <location evidence="1">Cell membrane</location>
        <topology evidence="1">Multi-pass membrane protein</topology>
    </subcellularLocation>
</comment>
<dbReference type="GO" id="GO:0005886">
    <property type="term" value="C:plasma membrane"/>
    <property type="evidence" value="ECO:0007669"/>
    <property type="project" value="UniProtKB-SubCell"/>
</dbReference>
<feature type="domain" description="ABC3 transporter permease C-terminal" evidence="7">
    <location>
        <begin position="721"/>
        <end position="830"/>
    </location>
</feature>
<evidence type="ECO:0000256" key="6">
    <source>
        <dbReference type="SAM" id="Phobius"/>
    </source>
</evidence>
<feature type="transmembrane region" description="Helical" evidence="6">
    <location>
        <begin position="261"/>
        <end position="284"/>
    </location>
</feature>
<dbReference type="Pfam" id="PF02687">
    <property type="entry name" value="FtsX"/>
    <property type="match status" value="2"/>
</dbReference>
<feature type="transmembrane region" description="Helical" evidence="6">
    <location>
        <begin position="808"/>
        <end position="832"/>
    </location>
</feature>
<reference evidence="8 9" key="1">
    <citation type="submission" date="2018-03" db="EMBL/GenBank/DDBJ databases">
        <title>Rhodobacter veldkampii.</title>
        <authorList>
            <person name="Meyer T.E."/>
            <person name="Miller S."/>
            <person name="Lodha T."/>
            <person name="Gandham S."/>
            <person name="Chintalapati S."/>
            <person name="Chintalapati V.R."/>
        </authorList>
    </citation>
    <scope>NUCLEOTIDE SEQUENCE [LARGE SCALE GENOMIC DNA]</scope>
    <source>
        <strain evidence="8 9">DSM 11550</strain>
    </source>
</reference>
<name>A0A2T4JBB5_9RHOB</name>
<feature type="transmembrane region" description="Helical" evidence="6">
    <location>
        <begin position="426"/>
        <end position="448"/>
    </location>
</feature>
<keyword evidence="9" id="KW-1185">Reference proteome</keyword>
<evidence type="ECO:0000259" key="7">
    <source>
        <dbReference type="Pfam" id="PF02687"/>
    </source>
</evidence>
<dbReference type="InterPro" id="IPR038766">
    <property type="entry name" value="Membrane_comp_ABC_pdt"/>
</dbReference>
<feature type="transmembrane region" description="Helical" evidence="6">
    <location>
        <begin position="304"/>
        <end position="329"/>
    </location>
</feature>
<proteinExistence type="predicted"/>
<dbReference type="OrthoDB" id="9775544at2"/>
<evidence type="ECO:0000256" key="4">
    <source>
        <dbReference type="ARBA" id="ARBA00022989"/>
    </source>
</evidence>
<protein>
    <submittedName>
        <fullName evidence="8">Drug:proton antiporter</fullName>
    </submittedName>
</protein>
<dbReference type="InterPro" id="IPR003838">
    <property type="entry name" value="ABC3_permease_C"/>
</dbReference>
<keyword evidence="2" id="KW-1003">Cell membrane</keyword>
<organism evidence="8 9">
    <name type="scientific">Phaeovulum veldkampii DSM 11550</name>
    <dbReference type="NCBI Taxonomy" id="1185920"/>
    <lineage>
        <taxon>Bacteria</taxon>
        <taxon>Pseudomonadati</taxon>
        <taxon>Pseudomonadota</taxon>
        <taxon>Alphaproteobacteria</taxon>
        <taxon>Rhodobacterales</taxon>
        <taxon>Paracoccaceae</taxon>
        <taxon>Phaeovulum</taxon>
    </lineage>
</organism>
<feature type="domain" description="ABC3 transporter permease C-terminal" evidence="7">
    <location>
        <begin position="265"/>
        <end position="379"/>
    </location>
</feature>
<evidence type="ECO:0000256" key="5">
    <source>
        <dbReference type="ARBA" id="ARBA00023136"/>
    </source>
</evidence>
<dbReference type="AlphaFoldDB" id="A0A2T4JBB5"/>
<evidence type="ECO:0000313" key="9">
    <source>
        <dbReference type="Proteomes" id="UP000241899"/>
    </source>
</evidence>
<accession>A0A2T4JBB5</accession>
<dbReference type="Proteomes" id="UP000241899">
    <property type="component" value="Unassembled WGS sequence"/>
</dbReference>
<sequence length="843" mass="86005">MALAARIARRELRGGLAGFRVFLLCLILGVAAIAAVGTVRAAIGTGLADQGRVLLGGDAQLSFTYRYATPEERGWMAAQAEAVSEVIDFRSMVVRGAGDAAERALTRVKAVDGLYPLVGDLVLDPPIPLDQALGQAGGLPGAVMDGVLVDRLGMQPGDTFRVGLAEFRLTARLLREPDSATSSLGIAPRTLVRSAALTGAGLLEPGSIFDTDYRLRLAPGTDLAALEAKAEADFDGAGMRWTDARRATPGAERFVDRIADFLVLVGLAGLAVGGIGISAAVRAWMERKTETIATLKALGATAGLVRAVFLIQLAVLTALGVGLGLLLGAGLPLLAAPAIAARMPIAVDVALAPAALAEAAVYGVLVAGLFTLWPLSRMAGVRAAALFRDIGPGRRGWPDRGTALALAGLAVALGLAAVGFSGAPMLALGALGGIVVALAVLALVAAGVRRAARALAAQDRLLRGRPGLRAALAAIGGPRSETGSVILSLGLGLSVLAAVGQVDAGLRSAVSRDLPARAPAYFVLDIQPDQLDPVRALLAAIPMVEKVETAPMLRGTITRINGRPAREVAGEHWVVRGDRGVTYAATPPEGTRIVAGEWWAPDHTGPAEASFSANEAREIGVGLGDRLTVNVLGRDVEATITSLREVDFSTGGIGFVLTLNAAALAGAPHTNIATIYAPPEAEAAVLRDLAGAFPNITAIRVREVIEGVSQALTTVARASALAAGVTLLTGFVVLIGAAAAGERARAWEAAIFKVLGATRGTILASFALRAGLMGLAAGLVAIAFGAAAGWAVVSLVMEAEYRFAPLPALAVVLGGAGASLLAGLAFALRPLAARPAQVLRARD</sequence>
<evidence type="ECO:0000256" key="2">
    <source>
        <dbReference type="ARBA" id="ARBA00022475"/>
    </source>
</evidence>
<keyword evidence="5 6" id="KW-0472">Membrane</keyword>
<feature type="transmembrane region" description="Helical" evidence="6">
    <location>
        <begin position="403"/>
        <end position="420"/>
    </location>
</feature>
<evidence type="ECO:0000256" key="3">
    <source>
        <dbReference type="ARBA" id="ARBA00022692"/>
    </source>
</evidence>
<keyword evidence="4 6" id="KW-1133">Transmembrane helix</keyword>
<evidence type="ECO:0000313" key="8">
    <source>
        <dbReference type="EMBL" id="PTE15205.1"/>
    </source>
</evidence>
<gene>
    <name evidence="8" type="ORF">C5F46_14115</name>
</gene>
<feature type="transmembrane region" description="Helical" evidence="6">
    <location>
        <begin position="775"/>
        <end position="796"/>
    </location>
</feature>
<dbReference type="PANTHER" id="PTHR30287">
    <property type="entry name" value="MEMBRANE COMPONENT OF PREDICTED ABC SUPERFAMILY METABOLITE UPTAKE TRANSPORTER"/>
    <property type="match status" value="1"/>
</dbReference>
<dbReference type="PANTHER" id="PTHR30287:SF1">
    <property type="entry name" value="INNER MEMBRANE PROTEIN"/>
    <property type="match status" value="1"/>
</dbReference>
<feature type="transmembrane region" description="Helical" evidence="6">
    <location>
        <begin position="720"/>
        <end position="740"/>
    </location>
</feature>
<dbReference type="EMBL" id="PZKF01000046">
    <property type="protein sequence ID" value="PTE15205.1"/>
    <property type="molecule type" value="Genomic_DNA"/>
</dbReference>
<evidence type="ECO:0000256" key="1">
    <source>
        <dbReference type="ARBA" id="ARBA00004651"/>
    </source>
</evidence>